<evidence type="ECO:0000256" key="3">
    <source>
        <dbReference type="ARBA" id="ARBA00022833"/>
    </source>
</evidence>
<dbReference type="GO" id="GO:0008270">
    <property type="term" value="F:zinc ion binding"/>
    <property type="evidence" value="ECO:0007669"/>
    <property type="project" value="UniProtKB-KW"/>
</dbReference>
<organism evidence="7">
    <name type="scientific">Ditylum brightwellii</name>
    <dbReference type="NCBI Taxonomy" id="49249"/>
    <lineage>
        <taxon>Eukaryota</taxon>
        <taxon>Sar</taxon>
        <taxon>Stramenopiles</taxon>
        <taxon>Ochrophyta</taxon>
        <taxon>Bacillariophyta</taxon>
        <taxon>Mediophyceae</taxon>
        <taxon>Lithodesmiophycidae</taxon>
        <taxon>Lithodesmiales</taxon>
        <taxon>Lithodesmiaceae</taxon>
        <taxon>Ditylum</taxon>
    </lineage>
</organism>
<dbReference type="PANTHER" id="PTHR14155">
    <property type="entry name" value="RING FINGER DOMAIN-CONTAINING"/>
    <property type="match status" value="1"/>
</dbReference>
<feature type="region of interest" description="Disordered" evidence="5">
    <location>
        <begin position="99"/>
        <end position="169"/>
    </location>
</feature>
<accession>A0A7S4QQE0</accession>
<dbReference type="InterPro" id="IPR053238">
    <property type="entry name" value="RING-H2_zinc_finger"/>
</dbReference>
<dbReference type="InterPro" id="IPR013083">
    <property type="entry name" value="Znf_RING/FYVE/PHD"/>
</dbReference>
<gene>
    <name evidence="7" type="ORF">DBRI00130_LOCUS6167</name>
</gene>
<dbReference type="AlphaFoldDB" id="A0A7S4QQE0"/>
<keyword evidence="2 4" id="KW-0863">Zinc-finger</keyword>
<evidence type="ECO:0000256" key="4">
    <source>
        <dbReference type="PROSITE-ProRule" id="PRU00175"/>
    </source>
</evidence>
<evidence type="ECO:0000256" key="1">
    <source>
        <dbReference type="ARBA" id="ARBA00022723"/>
    </source>
</evidence>
<dbReference type="PROSITE" id="PS50089">
    <property type="entry name" value="ZF_RING_2"/>
    <property type="match status" value="1"/>
</dbReference>
<feature type="compositionally biased region" description="Low complexity" evidence="5">
    <location>
        <begin position="153"/>
        <end position="162"/>
    </location>
</feature>
<dbReference type="Pfam" id="PF13639">
    <property type="entry name" value="zf-RING_2"/>
    <property type="match status" value="1"/>
</dbReference>
<keyword evidence="1" id="KW-0479">Metal-binding</keyword>
<dbReference type="InterPro" id="IPR001841">
    <property type="entry name" value="Znf_RING"/>
</dbReference>
<keyword evidence="3" id="KW-0862">Zinc</keyword>
<name>A0A7S4QQE0_9STRA</name>
<dbReference type="PANTHER" id="PTHR14155:SF627">
    <property type="entry name" value="OS06G0192800 PROTEIN"/>
    <property type="match status" value="1"/>
</dbReference>
<evidence type="ECO:0000256" key="5">
    <source>
        <dbReference type="SAM" id="MobiDB-lite"/>
    </source>
</evidence>
<proteinExistence type="predicted"/>
<protein>
    <recommendedName>
        <fullName evidence="6">RING-type domain-containing protein</fullName>
    </recommendedName>
</protein>
<sequence>MNSVLSLLMVFIISGVALFFLCLLSTASPADRLTNNVISTEKRRSALAKFLVTRKVVEIQPSSTELRVHGLGSQYSSFILKLAGSQQFMLLSPPNVSNTIKETSNKNSDDGNNSNGARLLSPPCNPSINSESLTLDSNHAEDNDDIGTPPSSPSSSASPPFSQRNPKMNGIMKTLVRSSRNRNKEKDASTSANTVHLFPLHHEHFFLFSRCSICLMDYDGGNMLCWSKNPACSHVFHKDCILTWLMRSKICPCCRKDYVYKVKRNQGTDSSALASMAMAVEPAATSFTTTTRQQSDNDNNV</sequence>
<evidence type="ECO:0000259" key="6">
    <source>
        <dbReference type="PROSITE" id="PS50089"/>
    </source>
</evidence>
<dbReference type="SUPFAM" id="SSF57850">
    <property type="entry name" value="RING/U-box"/>
    <property type="match status" value="1"/>
</dbReference>
<feature type="domain" description="RING-type" evidence="6">
    <location>
        <begin position="211"/>
        <end position="255"/>
    </location>
</feature>
<dbReference type="EMBL" id="HBNS01007630">
    <property type="protein sequence ID" value="CAE4590484.1"/>
    <property type="molecule type" value="Transcribed_RNA"/>
</dbReference>
<reference evidence="7" key="1">
    <citation type="submission" date="2021-01" db="EMBL/GenBank/DDBJ databases">
        <authorList>
            <person name="Corre E."/>
            <person name="Pelletier E."/>
            <person name="Niang G."/>
            <person name="Scheremetjew M."/>
            <person name="Finn R."/>
            <person name="Kale V."/>
            <person name="Holt S."/>
            <person name="Cochrane G."/>
            <person name="Meng A."/>
            <person name="Brown T."/>
            <person name="Cohen L."/>
        </authorList>
    </citation>
    <scope>NUCLEOTIDE SEQUENCE</scope>
    <source>
        <strain evidence="7">GSO104</strain>
    </source>
</reference>
<evidence type="ECO:0000313" key="7">
    <source>
        <dbReference type="EMBL" id="CAE4590484.1"/>
    </source>
</evidence>
<dbReference type="Gene3D" id="3.30.40.10">
    <property type="entry name" value="Zinc/RING finger domain, C3HC4 (zinc finger)"/>
    <property type="match status" value="1"/>
</dbReference>
<evidence type="ECO:0000256" key="2">
    <source>
        <dbReference type="ARBA" id="ARBA00022771"/>
    </source>
</evidence>
<feature type="compositionally biased region" description="Polar residues" evidence="5">
    <location>
        <begin position="126"/>
        <end position="137"/>
    </location>
</feature>